<proteinExistence type="predicted"/>
<comment type="caution">
    <text evidence="1">The sequence shown here is derived from an EMBL/GenBank/DDBJ whole genome shotgun (WGS) entry which is preliminary data.</text>
</comment>
<sequence>MITYTYKHTQQKQRLEKLFQQELLPALLQSKEVKRAEVNFKLIIDQNGRTKEAAIIYLTCNKQMVSFRAFKGRFKKSANIIIEEVKNYLSKTDHFLSA</sequence>
<evidence type="ECO:0000313" key="2">
    <source>
        <dbReference type="Proteomes" id="UP001194729"/>
    </source>
</evidence>
<name>A0ABS0A8G9_9FLAO</name>
<keyword evidence="2" id="KW-1185">Reference proteome</keyword>
<evidence type="ECO:0000313" key="1">
    <source>
        <dbReference type="EMBL" id="MBF4985574.1"/>
    </source>
</evidence>
<gene>
    <name evidence="1" type="ORF">FNJ87_14970</name>
</gene>
<dbReference type="Proteomes" id="UP001194729">
    <property type="component" value="Unassembled WGS sequence"/>
</dbReference>
<organism evidence="1 2">
    <name type="scientific">Nonlabens mediterrranea</name>
    <dbReference type="NCBI Taxonomy" id="1419947"/>
    <lineage>
        <taxon>Bacteria</taxon>
        <taxon>Pseudomonadati</taxon>
        <taxon>Bacteroidota</taxon>
        <taxon>Flavobacteriia</taxon>
        <taxon>Flavobacteriales</taxon>
        <taxon>Flavobacteriaceae</taxon>
        <taxon>Nonlabens</taxon>
    </lineage>
</organism>
<accession>A0ABS0A8G9</accession>
<dbReference type="EMBL" id="JADKYU010000786">
    <property type="protein sequence ID" value="MBF4985574.1"/>
    <property type="molecule type" value="Genomic_DNA"/>
</dbReference>
<reference evidence="1 2" key="1">
    <citation type="submission" date="2020-11" db="EMBL/GenBank/DDBJ databases">
        <title>P. mediterranea TC4 genome.</title>
        <authorList>
            <person name="Molmeret M."/>
        </authorList>
    </citation>
    <scope>NUCLEOTIDE SEQUENCE [LARGE SCALE GENOMIC DNA]</scope>
    <source>
        <strain evidence="1 2">TC4</strain>
    </source>
</reference>
<protein>
    <submittedName>
        <fullName evidence="1">Uncharacterized protein</fullName>
    </submittedName>
</protein>